<organism evidence="3 4">
    <name type="scientific">Arachis hypogaea</name>
    <name type="common">Peanut</name>
    <dbReference type="NCBI Taxonomy" id="3818"/>
    <lineage>
        <taxon>Eukaryota</taxon>
        <taxon>Viridiplantae</taxon>
        <taxon>Streptophyta</taxon>
        <taxon>Embryophyta</taxon>
        <taxon>Tracheophyta</taxon>
        <taxon>Spermatophyta</taxon>
        <taxon>Magnoliopsida</taxon>
        <taxon>eudicotyledons</taxon>
        <taxon>Gunneridae</taxon>
        <taxon>Pentapetalae</taxon>
        <taxon>rosids</taxon>
        <taxon>fabids</taxon>
        <taxon>Fabales</taxon>
        <taxon>Fabaceae</taxon>
        <taxon>Papilionoideae</taxon>
        <taxon>50 kb inversion clade</taxon>
        <taxon>dalbergioids sensu lato</taxon>
        <taxon>Dalbergieae</taxon>
        <taxon>Pterocarpus clade</taxon>
        <taxon>Arachis</taxon>
    </lineage>
</organism>
<evidence type="ECO:0000313" key="4">
    <source>
        <dbReference type="Proteomes" id="UP000289738"/>
    </source>
</evidence>
<gene>
    <name evidence="3" type="ORF">Ahy_A03g014665</name>
</gene>
<protein>
    <recommendedName>
        <fullName evidence="2">Aminotransferase-like plant mobile domain-containing protein</fullName>
    </recommendedName>
</protein>
<feature type="compositionally biased region" description="Polar residues" evidence="1">
    <location>
        <begin position="320"/>
        <end position="333"/>
    </location>
</feature>
<feature type="compositionally biased region" description="Acidic residues" evidence="1">
    <location>
        <begin position="258"/>
        <end position="267"/>
    </location>
</feature>
<proteinExistence type="predicted"/>
<dbReference type="InterPro" id="IPR019557">
    <property type="entry name" value="AminoTfrase-like_pln_mobile"/>
</dbReference>
<name>A0A445DYB8_ARAHY</name>
<evidence type="ECO:0000256" key="1">
    <source>
        <dbReference type="SAM" id="MobiDB-lite"/>
    </source>
</evidence>
<feature type="domain" description="Aminotransferase-like plant mobile" evidence="2">
    <location>
        <begin position="36"/>
        <end position="197"/>
    </location>
</feature>
<evidence type="ECO:0000259" key="2">
    <source>
        <dbReference type="Pfam" id="PF10536"/>
    </source>
</evidence>
<dbReference type="AlphaFoldDB" id="A0A445DYB8"/>
<dbReference type="EMBL" id="SDMP01000003">
    <property type="protein sequence ID" value="RYR68183.1"/>
    <property type="molecule type" value="Genomic_DNA"/>
</dbReference>
<feature type="compositionally biased region" description="Low complexity" evidence="1">
    <location>
        <begin position="207"/>
        <end position="225"/>
    </location>
</feature>
<reference evidence="3 4" key="1">
    <citation type="submission" date="2019-01" db="EMBL/GenBank/DDBJ databases">
        <title>Sequencing of cultivated peanut Arachis hypogaea provides insights into genome evolution and oil improvement.</title>
        <authorList>
            <person name="Chen X."/>
        </authorList>
    </citation>
    <scope>NUCLEOTIDE SEQUENCE [LARGE SCALE GENOMIC DNA]</scope>
    <source>
        <strain evidence="4">cv. Fuhuasheng</strain>
        <tissue evidence="3">Leaves</tissue>
    </source>
</reference>
<dbReference type="PANTHER" id="PTHR34835:SF34">
    <property type="entry name" value="OS08G0555500 PROTEIN"/>
    <property type="match status" value="1"/>
</dbReference>
<evidence type="ECO:0000313" key="3">
    <source>
        <dbReference type="EMBL" id="RYR68183.1"/>
    </source>
</evidence>
<feature type="compositionally biased region" description="Basic and acidic residues" evidence="1">
    <location>
        <begin position="291"/>
        <end position="306"/>
    </location>
</feature>
<dbReference type="Pfam" id="PF10536">
    <property type="entry name" value="PMD"/>
    <property type="match status" value="1"/>
</dbReference>
<keyword evidence="4" id="KW-1185">Reference proteome</keyword>
<comment type="caution">
    <text evidence="3">The sequence shown here is derived from an EMBL/GenBank/DDBJ whole genome shotgun (WGS) entry which is preliminary data.</text>
</comment>
<sequence>MLETSYGSFRVKPSTIGAALGLNASGDLFPQKVSYKELFEENKQIFRRFQGKTLKNLTDEMMSIGVENEQDCLMFKRIFIIYIQMAFQLPTRINKISPVHLALIFKMDKIKEGNWGAHVLNFILKGITNYNLKKKKSIDGCLFALMIVYFHLSKNKDKKGEERPAQPWIANWNREQLVERMRAMAETREKLKQMKKKTKKKQKKKASSSSSKSDTSETKVYSSSESETEEDSEEPKRKQSTRTAKKMKSKKGKKIQEDFDSETELNDEMQSKKRKLIVDDSSPEQTQSYHGKKEADLRSTEGHYDSSEIIPEVNLESENDPLSQGHTDQSSINKPADSIVSIQVYVPLSQIAPVSEIELTPTKSPSEKINEERTKSTLEPPPKPEESTPTLLPSPSKINPAPDAAALMIRAWTASYIHKEGLMPSFSLGLIDSSQEEVVTQEGKRAKSLEHQN</sequence>
<accession>A0A445DYB8</accession>
<feature type="compositionally biased region" description="Basic residues" evidence="1">
    <location>
        <begin position="238"/>
        <end position="253"/>
    </location>
</feature>
<feature type="compositionally biased region" description="Basic residues" evidence="1">
    <location>
        <begin position="193"/>
        <end position="206"/>
    </location>
</feature>
<feature type="region of interest" description="Disordered" evidence="1">
    <location>
        <begin position="353"/>
        <end position="400"/>
    </location>
</feature>
<dbReference type="PANTHER" id="PTHR34835">
    <property type="entry name" value="OS07G0283600 PROTEIN-RELATED"/>
    <property type="match status" value="1"/>
</dbReference>
<feature type="compositionally biased region" description="Basic and acidic residues" evidence="1">
    <location>
        <begin position="365"/>
        <end position="386"/>
    </location>
</feature>
<dbReference type="Proteomes" id="UP000289738">
    <property type="component" value="Chromosome A03"/>
</dbReference>
<feature type="region of interest" description="Disordered" evidence="1">
    <location>
        <begin position="189"/>
        <end position="334"/>
    </location>
</feature>